<sequence length="73" mass="8064">SGAKGWCNVCNHANNEHNSYTREAKDCRKKFKACQTGSHPGNAQEGAYVLCKACPDYPYSCSNVDIHSIKRLS</sequence>
<keyword evidence="2" id="KW-1185">Reference proteome</keyword>
<proteinExistence type="predicted"/>
<reference evidence="1" key="1">
    <citation type="journal article" date="2020" name="Stud. Mycol.">
        <title>101 Dothideomycetes genomes: a test case for predicting lifestyles and emergence of pathogens.</title>
        <authorList>
            <person name="Haridas S."/>
            <person name="Albert R."/>
            <person name="Binder M."/>
            <person name="Bloem J."/>
            <person name="Labutti K."/>
            <person name="Salamov A."/>
            <person name="Andreopoulos B."/>
            <person name="Baker S."/>
            <person name="Barry K."/>
            <person name="Bills G."/>
            <person name="Bluhm B."/>
            <person name="Cannon C."/>
            <person name="Castanera R."/>
            <person name="Culley D."/>
            <person name="Daum C."/>
            <person name="Ezra D."/>
            <person name="Gonzalez J."/>
            <person name="Henrissat B."/>
            <person name="Kuo A."/>
            <person name="Liang C."/>
            <person name="Lipzen A."/>
            <person name="Lutzoni F."/>
            <person name="Magnuson J."/>
            <person name="Mondo S."/>
            <person name="Nolan M."/>
            <person name="Ohm R."/>
            <person name="Pangilinan J."/>
            <person name="Park H.-J."/>
            <person name="Ramirez L."/>
            <person name="Alfaro M."/>
            <person name="Sun H."/>
            <person name="Tritt A."/>
            <person name="Yoshinaga Y."/>
            <person name="Zwiers L.-H."/>
            <person name="Turgeon B."/>
            <person name="Goodwin S."/>
            <person name="Spatafora J."/>
            <person name="Crous P."/>
            <person name="Grigoriev I."/>
        </authorList>
    </citation>
    <scope>NUCLEOTIDE SEQUENCE</scope>
    <source>
        <strain evidence="1">CBS 122367</strain>
    </source>
</reference>
<evidence type="ECO:0000313" key="1">
    <source>
        <dbReference type="EMBL" id="KAF2686240.1"/>
    </source>
</evidence>
<dbReference type="AlphaFoldDB" id="A0A6G1J7R0"/>
<gene>
    <name evidence="1" type="ORF">K458DRAFT_299050</name>
</gene>
<dbReference type="OrthoDB" id="4505438at2759"/>
<protein>
    <submittedName>
        <fullName evidence="1">Uncharacterized protein</fullName>
    </submittedName>
</protein>
<dbReference type="Proteomes" id="UP000799291">
    <property type="component" value="Unassembled WGS sequence"/>
</dbReference>
<organism evidence="1 2">
    <name type="scientific">Lentithecium fluviatile CBS 122367</name>
    <dbReference type="NCBI Taxonomy" id="1168545"/>
    <lineage>
        <taxon>Eukaryota</taxon>
        <taxon>Fungi</taxon>
        <taxon>Dikarya</taxon>
        <taxon>Ascomycota</taxon>
        <taxon>Pezizomycotina</taxon>
        <taxon>Dothideomycetes</taxon>
        <taxon>Pleosporomycetidae</taxon>
        <taxon>Pleosporales</taxon>
        <taxon>Massarineae</taxon>
        <taxon>Lentitheciaceae</taxon>
        <taxon>Lentithecium</taxon>
    </lineage>
</organism>
<accession>A0A6G1J7R0</accession>
<feature type="non-terminal residue" evidence="1">
    <location>
        <position position="1"/>
    </location>
</feature>
<name>A0A6G1J7R0_9PLEO</name>
<dbReference type="EMBL" id="MU005577">
    <property type="protein sequence ID" value="KAF2686240.1"/>
    <property type="molecule type" value="Genomic_DNA"/>
</dbReference>
<evidence type="ECO:0000313" key="2">
    <source>
        <dbReference type="Proteomes" id="UP000799291"/>
    </source>
</evidence>